<dbReference type="InterPro" id="IPR016188">
    <property type="entry name" value="PurM-like_N"/>
</dbReference>
<dbReference type="PIRSF" id="PIRSF005644">
    <property type="entry name" value="Hdrgns_mtr_HypE"/>
    <property type="match status" value="1"/>
</dbReference>
<organism evidence="4 5">
    <name type="scientific">Entotheonella factor</name>
    <dbReference type="NCBI Taxonomy" id="1429438"/>
    <lineage>
        <taxon>Bacteria</taxon>
        <taxon>Pseudomonadati</taxon>
        <taxon>Nitrospinota/Tectimicrobiota group</taxon>
        <taxon>Candidatus Tectimicrobiota</taxon>
        <taxon>Candidatus Entotheonellia</taxon>
        <taxon>Candidatus Entotheonellales</taxon>
        <taxon>Candidatus Entotheonellaceae</taxon>
        <taxon>Candidatus Entotheonella</taxon>
    </lineage>
</organism>
<dbReference type="InterPro" id="IPR011854">
    <property type="entry name" value="HypE"/>
</dbReference>
<comment type="caution">
    <text evidence="4">The sequence shown here is derived from an EMBL/GenBank/DDBJ whole genome shotgun (WGS) entry which is preliminary data.</text>
</comment>
<comment type="similarity">
    <text evidence="1">Belongs to the HypE family.</text>
</comment>
<dbReference type="Proteomes" id="UP000019141">
    <property type="component" value="Unassembled WGS sequence"/>
</dbReference>
<evidence type="ECO:0000259" key="2">
    <source>
        <dbReference type="Pfam" id="PF00586"/>
    </source>
</evidence>
<dbReference type="PANTHER" id="PTHR30303">
    <property type="entry name" value="HYDROGENASE ISOENZYMES FORMATION PROTEIN HYPE"/>
    <property type="match status" value="1"/>
</dbReference>
<keyword evidence="5" id="KW-1185">Reference proteome</keyword>
<dbReference type="InterPro" id="IPR036676">
    <property type="entry name" value="PurM-like_C_sf"/>
</dbReference>
<dbReference type="HOGENOM" id="CLU_041631_0_0_7"/>
<protein>
    <recommendedName>
        <fullName evidence="6">Hydrogenase expression protein</fullName>
    </recommendedName>
</protein>
<dbReference type="Pfam" id="PF00586">
    <property type="entry name" value="AIRS"/>
    <property type="match status" value="1"/>
</dbReference>
<dbReference type="InterPro" id="IPR010918">
    <property type="entry name" value="PurM-like_C_dom"/>
</dbReference>
<feature type="domain" description="PurM-like N-terminal" evidence="2">
    <location>
        <begin position="37"/>
        <end position="144"/>
    </location>
</feature>
<feature type="domain" description="PurM-like C-terminal" evidence="3">
    <location>
        <begin position="156"/>
        <end position="314"/>
    </location>
</feature>
<gene>
    <name evidence="4" type="ORF">ETSY1_21560</name>
</gene>
<evidence type="ECO:0000313" key="5">
    <source>
        <dbReference type="Proteomes" id="UP000019141"/>
    </source>
</evidence>
<dbReference type="Gene3D" id="3.90.650.10">
    <property type="entry name" value="PurM-like C-terminal domain"/>
    <property type="match status" value="1"/>
</dbReference>
<evidence type="ECO:0000313" key="4">
    <source>
        <dbReference type="EMBL" id="ETW97725.1"/>
    </source>
</evidence>
<dbReference type="CDD" id="cd06061">
    <property type="entry name" value="PurM-like1"/>
    <property type="match status" value="1"/>
</dbReference>
<dbReference type="SUPFAM" id="SSF55326">
    <property type="entry name" value="PurM N-terminal domain-like"/>
    <property type="match status" value="1"/>
</dbReference>
<dbReference type="SUPFAM" id="SSF56042">
    <property type="entry name" value="PurM C-terminal domain-like"/>
    <property type="match status" value="1"/>
</dbReference>
<accession>W4LJ32</accession>
<proteinExistence type="inferred from homology"/>
<dbReference type="EMBL" id="AZHW01000628">
    <property type="protein sequence ID" value="ETW97725.1"/>
    <property type="molecule type" value="Genomic_DNA"/>
</dbReference>
<evidence type="ECO:0000259" key="3">
    <source>
        <dbReference type="Pfam" id="PF02769"/>
    </source>
</evidence>
<sequence>MSPTHLPPGKLPPDLLERVLGQIPQHDDRLLIGPRVGEDAAIIDMGERLLVAKADPITFATDAIGYYAVNVNANDIAAMGGTPRWFLATLLLPETQTTDDLVETIFTQIRDACEALNITLAGGHTEITVDLNRPILSGHMLGEVTRERLVTSAGAQVGDTILLTKGFPVEGISIIARECAVQLQAQGVSPTDLAAWQHYLFSPGISVVRDAQVLQDAVDVHAMHDPTEGGVATGLHELAHASGVGMHIDANRLPLLDAGAQLCAQFGLDPLGTIASGALLAVIPAAQTAQAIAACRAANIDAYAIGTIVEASRGRQLGDRQLPMFSSDEIVKLFS</sequence>
<dbReference type="InterPro" id="IPR036921">
    <property type="entry name" value="PurM-like_N_sf"/>
</dbReference>
<dbReference type="Gene3D" id="3.30.1330.10">
    <property type="entry name" value="PurM-like, N-terminal domain"/>
    <property type="match status" value="1"/>
</dbReference>
<name>W4LJ32_ENTF1</name>
<evidence type="ECO:0000256" key="1">
    <source>
        <dbReference type="ARBA" id="ARBA00006243"/>
    </source>
</evidence>
<reference evidence="4 5" key="1">
    <citation type="journal article" date="2014" name="Nature">
        <title>An environmental bacterial taxon with a large and distinct metabolic repertoire.</title>
        <authorList>
            <person name="Wilson M.C."/>
            <person name="Mori T."/>
            <person name="Ruckert C."/>
            <person name="Uria A.R."/>
            <person name="Helf M.J."/>
            <person name="Takada K."/>
            <person name="Gernert C."/>
            <person name="Steffens U.A."/>
            <person name="Heycke N."/>
            <person name="Schmitt S."/>
            <person name="Rinke C."/>
            <person name="Helfrich E.J."/>
            <person name="Brachmann A.O."/>
            <person name="Gurgui C."/>
            <person name="Wakimoto T."/>
            <person name="Kracht M."/>
            <person name="Crusemann M."/>
            <person name="Hentschel U."/>
            <person name="Abe I."/>
            <person name="Matsunaga S."/>
            <person name="Kalinowski J."/>
            <person name="Takeyama H."/>
            <person name="Piel J."/>
        </authorList>
    </citation>
    <scope>NUCLEOTIDE SEQUENCE [LARGE SCALE GENOMIC DNA]</scope>
    <source>
        <strain evidence="5">TSY1</strain>
    </source>
</reference>
<dbReference type="PATRIC" id="fig|1429438.4.peg.4174"/>
<dbReference type="Pfam" id="PF02769">
    <property type="entry name" value="AIRS_C"/>
    <property type="match status" value="1"/>
</dbReference>
<dbReference type="GO" id="GO:0051604">
    <property type="term" value="P:protein maturation"/>
    <property type="evidence" value="ECO:0007669"/>
    <property type="project" value="TreeGrafter"/>
</dbReference>
<dbReference type="AlphaFoldDB" id="W4LJ32"/>
<dbReference type="PANTHER" id="PTHR30303:SF4">
    <property type="entry name" value="HYDROGENASE EXPRESSION_FORMATION PROTEIN HYPE"/>
    <property type="match status" value="1"/>
</dbReference>
<evidence type="ECO:0008006" key="6">
    <source>
        <dbReference type="Google" id="ProtNLM"/>
    </source>
</evidence>